<feature type="compositionally biased region" description="Polar residues" evidence="1">
    <location>
        <begin position="99"/>
        <end position="122"/>
    </location>
</feature>
<feature type="compositionally biased region" description="Low complexity" evidence="1">
    <location>
        <begin position="382"/>
        <end position="393"/>
    </location>
</feature>
<feature type="compositionally biased region" description="Polar residues" evidence="1">
    <location>
        <begin position="526"/>
        <end position="538"/>
    </location>
</feature>
<feature type="compositionally biased region" description="Basic and acidic residues" evidence="1">
    <location>
        <begin position="606"/>
        <end position="617"/>
    </location>
</feature>
<evidence type="ECO:0000313" key="3">
    <source>
        <dbReference type="Proteomes" id="UP001479436"/>
    </source>
</evidence>
<gene>
    <name evidence="2" type="ORF">K7432_016813</name>
</gene>
<comment type="caution">
    <text evidence="2">The sequence shown here is derived from an EMBL/GenBank/DDBJ whole genome shotgun (WGS) entry which is preliminary data.</text>
</comment>
<feature type="compositionally biased region" description="Basic and acidic residues" evidence="1">
    <location>
        <begin position="723"/>
        <end position="738"/>
    </location>
</feature>
<reference evidence="2 3" key="1">
    <citation type="submission" date="2023-04" db="EMBL/GenBank/DDBJ databases">
        <title>Genome of Basidiobolus ranarum AG-B5.</title>
        <authorList>
            <person name="Stajich J.E."/>
            <person name="Carter-House D."/>
            <person name="Gryganskyi A."/>
        </authorList>
    </citation>
    <scope>NUCLEOTIDE SEQUENCE [LARGE SCALE GENOMIC DNA]</scope>
    <source>
        <strain evidence="2 3">AG-B5</strain>
    </source>
</reference>
<evidence type="ECO:0000313" key="2">
    <source>
        <dbReference type="EMBL" id="KAK9674883.1"/>
    </source>
</evidence>
<dbReference type="Proteomes" id="UP001479436">
    <property type="component" value="Unassembled WGS sequence"/>
</dbReference>
<feature type="compositionally biased region" description="Polar residues" evidence="1">
    <location>
        <begin position="483"/>
        <end position="505"/>
    </location>
</feature>
<feature type="region of interest" description="Disordered" evidence="1">
    <location>
        <begin position="246"/>
        <end position="327"/>
    </location>
</feature>
<evidence type="ECO:0000256" key="1">
    <source>
        <dbReference type="SAM" id="MobiDB-lite"/>
    </source>
</evidence>
<sequence length="738" mass="78577">MSSFNNTRPSDDRSQDFQSNPITSGSVQQRTTDPSFVNTPEFGRDSLNRDKSTLETSAHNILPSYDHSKPLHNEQDSFVNIPGSFPGDHGFNKNEGLTGLNSGNLTHDSQHTVNPNESTTLHSAKDTIGADIGSNNQYATNTKTTGLYDHTSTPDRVNPDVSATPQGTKNTIGADLGSNNSFNNQHDHPVDSGFYDGSNAIGSGEHHSGHHNHQHLGQPGSLRTHSNIGNAHNMGQLIHDIHNTSLDDKSTQNIDPQPRSTGLGADDDISTRSVHNAPMASSHPVSNNFSPNDSLSSRTGSTQNELGQDGNKSVFPGSGDTRLGSGVDNQISEYKHDISNPTDHTNVVSELGRSSEFGANSGLDSNTHGDKHHSSHLVNALGSGAASGMASGAPIIPTHQENSAHRDSAVDRSIGSHDHSGHRVKSALSDNHETIKPHYGEFTTQEILTDSFGNPSRKLRPTETKLVESNKITDVTGHGQIGHNDSNSIRNHSSNSTFDPTNPLSERSREAGVPNVAHNHDDSLAPSLQSFAHNSGSNHHGVDDKAHSHTSTLEAGGVTVGSGLSSLADKNNRSEHYNNHSTHPQGGSRVSDVDNRDLNTTGSNNERIHDVSLERDSTLSNSSRVGSKDVLGGEHSVSGRGPSGTLETNDHLSQRDLSGRSHNENGLSDATNNTPIHRDDSTNAETGTASALGSMLLGKIKQAAGSILGNEQLKSEGQATHGQAREDLHEARDMHTSN</sequence>
<feature type="region of interest" description="Disordered" evidence="1">
    <location>
        <begin position="447"/>
        <end position="687"/>
    </location>
</feature>
<proteinExistence type="predicted"/>
<feature type="compositionally biased region" description="Basic and acidic residues" evidence="1">
    <location>
        <begin position="648"/>
        <end position="663"/>
    </location>
</feature>
<feature type="compositionally biased region" description="Basic and acidic residues" evidence="1">
    <location>
        <begin position="402"/>
        <end position="421"/>
    </location>
</feature>
<dbReference type="EMBL" id="JASJQH010009921">
    <property type="protein sequence ID" value="KAK9674883.1"/>
    <property type="molecule type" value="Genomic_DNA"/>
</dbReference>
<feature type="compositionally biased region" description="Basic and acidic residues" evidence="1">
    <location>
        <begin position="42"/>
        <end position="53"/>
    </location>
</feature>
<feature type="compositionally biased region" description="Polar residues" evidence="1">
    <location>
        <begin position="16"/>
        <end position="38"/>
    </location>
</feature>
<feature type="region of interest" description="Disordered" evidence="1">
    <location>
        <begin position="711"/>
        <end position="738"/>
    </location>
</feature>
<feature type="compositionally biased region" description="Basic and acidic residues" evidence="1">
    <location>
        <begin position="66"/>
        <end position="75"/>
    </location>
</feature>
<feature type="compositionally biased region" description="Polar residues" evidence="1">
    <location>
        <begin position="221"/>
        <end position="230"/>
    </location>
</feature>
<name>A0ABR2VL56_9FUNG</name>
<accession>A0ABR2VL56</accession>
<protein>
    <submittedName>
        <fullName evidence="2">Uncharacterized protein</fullName>
    </submittedName>
</protein>
<feature type="region of interest" description="Disordered" evidence="1">
    <location>
        <begin position="355"/>
        <end position="432"/>
    </location>
</feature>
<feature type="compositionally biased region" description="Polar residues" evidence="1">
    <location>
        <begin position="251"/>
        <end position="260"/>
    </location>
</feature>
<keyword evidence="3" id="KW-1185">Reference proteome</keyword>
<feature type="region of interest" description="Disordered" evidence="1">
    <location>
        <begin position="1"/>
        <end position="230"/>
    </location>
</feature>
<feature type="compositionally biased region" description="Polar residues" evidence="1">
    <location>
        <begin position="664"/>
        <end position="675"/>
    </location>
</feature>
<feature type="compositionally biased region" description="Polar residues" evidence="1">
    <location>
        <begin position="283"/>
        <end position="306"/>
    </location>
</feature>
<feature type="compositionally biased region" description="Polar residues" evidence="1">
    <location>
        <begin position="133"/>
        <end position="184"/>
    </location>
</feature>
<organism evidence="2 3">
    <name type="scientific">Basidiobolus ranarum</name>
    <dbReference type="NCBI Taxonomy" id="34480"/>
    <lineage>
        <taxon>Eukaryota</taxon>
        <taxon>Fungi</taxon>
        <taxon>Fungi incertae sedis</taxon>
        <taxon>Zoopagomycota</taxon>
        <taxon>Entomophthoromycotina</taxon>
        <taxon>Basidiobolomycetes</taxon>
        <taxon>Basidiobolales</taxon>
        <taxon>Basidiobolaceae</taxon>
        <taxon>Basidiobolus</taxon>
    </lineage>
</organism>